<sequence length="124" mass="12198">MTISAPRPLSSARRSGAAFDLARLCGAVVLGATVAAAAASPALAQASGKSSPSGSKSDSFCASYGPGFQRVPGSDSCVKTGAVVRSDAYSGSSVSNAPNQFNNSSSSALPSTTAPAADPWKTAR</sequence>
<organism evidence="3 4">
    <name type="scientific">Xanthobacter aminoxidans</name>
    <dbReference type="NCBI Taxonomy" id="186280"/>
    <lineage>
        <taxon>Bacteria</taxon>
        <taxon>Pseudomonadati</taxon>
        <taxon>Pseudomonadota</taxon>
        <taxon>Alphaproteobacteria</taxon>
        <taxon>Hyphomicrobiales</taxon>
        <taxon>Xanthobacteraceae</taxon>
        <taxon>Xanthobacter</taxon>
    </lineage>
</organism>
<keyword evidence="2" id="KW-0732">Signal</keyword>
<gene>
    <name evidence="3" type="ORF">V5F30_11085</name>
</gene>
<feature type="chain" id="PRO_5045655790" description="Porin" evidence="2">
    <location>
        <begin position="45"/>
        <end position="124"/>
    </location>
</feature>
<reference evidence="3 4" key="1">
    <citation type="submission" date="2024-02" db="EMBL/GenBank/DDBJ databases">
        <title>Expansion and revision of Xanthobacter and proposal of Roseixanthobacter gen. nov.</title>
        <authorList>
            <person name="Soltysiak M.P.M."/>
            <person name="Jalihal A."/>
            <person name="Ory A."/>
            <person name="Chrisophersen C."/>
            <person name="Lee A.D."/>
            <person name="Boulton J."/>
            <person name="Springer M."/>
        </authorList>
    </citation>
    <scope>NUCLEOTIDE SEQUENCE [LARGE SCALE GENOMIC DNA]</scope>
    <source>
        <strain evidence="3 4">CB5</strain>
    </source>
</reference>
<feature type="region of interest" description="Disordered" evidence="1">
    <location>
        <begin position="89"/>
        <end position="124"/>
    </location>
</feature>
<feature type="compositionally biased region" description="Low complexity" evidence="1">
    <location>
        <begin position="104"/>
        <end position="117"/>
    </location>
</feature>
<evidence type="ECO:0008006" key="5">
    <source>
        <dbReference type="Google" id="ProtNLM"/>
    </source>
</evidence>
<dbReference type="Proteomes" id="UP001604043">
    <property type="component" value="Unassembled WGS sequence"/>
</dbReference>
<dbReference type="EMBL" id="JBAFUR010000002">
    <property type="protein sequence ID" value="MFG1252749.1"/>
    <property type="molecule type" value="Genomic_DNA"/>
</dbReference>
<evidence type="ECO:0000313" key="3">
    <source>
        <dbReference type="EMBL" id="MFG1252749.1"/>
    </source>
</evidence>
<evidence type="ECO:0000256" key="1">
    <source>
        <dbReference type="SAM" id="MobiDB-lite"/>
    </source>
</evidence>
<feature type="signal peptide" evidence="2">
    <location>
        <begin position="1"/>
        <end position="44"/>
    </location>
</feature>
<evidence type="ECO:0000313" key="4">
    <source>
        <dbReference type="Proteomes" id="UP001604043"/>
    </source>
</evidence>
<keyword evidence="4" id="KW-1185">Reference proteome</keyword>
<comment type="caution">
    <text evidence="3">The sequence shown here is derived from an EMBL/GenBank/DDBJ whole genome shotgun (WGS) entry which is preliminary data.</text>
</comment>
<feature type="compositionally biased region" description="Polar residues" evidence="1">
    <location>
        <begin position="89"/>
        <end position="103"/>
    </location>
</feature>
<dbReference type="RefSeq" id="WP_029555123.1">
    <property type="nucleotide sequence ID" value="NZ_JBAFUR010000002.1"/>
</dbReference>
<accession>A0ABW6ZI34</accession>
<protein>
    <recommendedName>
        <fullName evidence="5">Porin</fullName>
    </recommendedName>
</protein>
<proteinExistence type="predicted"/>
<name>A0ABW6ZI34_9HYPH</name>
<evidence type="ECO:0000256" key="2">
    <source>
        <dbReference type="SAM" id="SignalP"/>
    </source>
</evidence>